<evidence type="ECO:0000313" key="3">
    <source>
        <dbReference type="Proteomes" id="UP001240150"/>
    </source>
</evidence>
<dbReference type="Pfam" id="PF12730">
    <property type="entry name" value="ABC2_membrane_4"/>
    <property type="match status" value="1"/>
</dbReference>
<accession>A0ABY8WME6</accession>
<feature type="transmembrane region" description="Helical" evidence="1">
    <location>
        <begin position="91"/>
        <end position="122"/>
    </location>
</feature>
<dbReference type="PANTHER" id="PTHR37305">
    <property type="entry name" value="INTEGRAL MEMBRANE PROTEIN-RELATED"/>
    <property type="match status" value="1"/>
</dbReference>
<feature type="transmembrane region" description="Helical" evidence="1">
    <location>
        <begin position="134"/>
        <end position="156"/>
    </location>
</feature>
<gene>
    <name evidence="2" type="ORF">ACTOB_000427</name>
</gene>
<feature type="transmembrane region" description="Helical" evidence="1">
    <location>
        <begin position="211"/>
        <end position="234"/>
    </location>
</feature>
<dbReference type="Proteomes" id="UP001240150">
    <property type="component" value="Chromosome"/>
</dbReference>
<dbReference type="RefSeq" id="WP_284918273.1">
    <property type="nucleotide sequence ID" value="NZ_CP126980.1"/>
</dbReference>
<protein>
    <submittedName>
        <fullName evidence="2">ABC transporter permease subunit</fullName>
    </submittedName>
</protein>
<evidence type="ECO:0000256" key="1">
    <source>
        <dbReference type="SAM" id="Phobius"/>
    </source>
</evidence>
<feature type="transmembrane region" description="Helical" evidence="1">
    <location>
        <begin position="49"/>
        <end position="70"/>
    </location>
</feature>
<dbReference type="PANTHER" id="PTHR37305:SF1">
    <property type="entry name" value="MEMBRANE PROTEIN"/>
    <property type="match status" value="1"/>
</dbReference>
<feature type="transmembrane region" description="Helical" evidence="1">
    <location>
        <begin position="16"/>
        <end position="37"/>
    </location>
</feature>
<sequence length="239" mass="24699">MIAAEFRKLRTVRSTWLLLITAQLVVVAGVSGLMVSQSDALGPDGQRDAIAHAGLVSIFALVLGILAVAGEYRHRTITDTYLTEPRRERVVLAKLAVNVVAGLVFGLVAATVAVAATAIWVTAKGGAMAWNGDLWQAVGGAVGWNVAFAALGVGIGALVTNPLAAIAGSLAWIALVEGIVGQLIEDATRWLPFRLGPALEGLAGRGEFPPAWQAALALGGYVVAFVVAAVATTIRRDVS</sequence>
<name>A0ABY8WME6_9ACTN</name>
<reference evidence="2 3" key="1">
    <citation type="submission" date="2023-06" db="EMBL/GenBank/DDBJ databases">
        <authorList>
            <person name="Yushchuk O."/>
            <person name="Binda E."/>
            <person name="Ruckert-Reed C."/>
            <person name="Fedorenko V."/>
            <person name="Kalinowski J."/>
            <person name="Marinelli F."/>
        </authorList>
    </citation>
    <scope>NUCLEOTIDE SEQUENCE [LARGE SCALE GENOMIC DNA]</scope>
    <source>
        <strain evidence="2 3">NRRL 3884</strain>
    </source>
</reference>
<keyword evidence="1" id="KW-0472">Membrane</keyword>
<keyword evidence="1" id="KW-0812">Transmembrane</keyword>
<dbReference type="EMBL" id="CP126980">
    <property type="protein sequence ID" value="WIM96945.1"/>
    <property type="molecule type" value="Genomic_DNA"/>
</dbReference>
<proteinExistence type="predicted"/>
<feature type="transmembrane region" description="Helical" evidence="1">
    <location>
        <begin position="163"/>
        <end position="184"/>
    </location>
</feature>
<keyword evidence="1" id="KW-1133">Transmembrane helix</keyword>
<organism evidence="2 3">
    <name type="scientific">Actinoplanes oblitus</name>
    <dbReference type="NCBI Taxonomy" id="3040509"/>
    <lineage>
        <taxon>Bacteria</taxon>
        <taxon>Bacillati</taxon>
        <taxon>Actinomycetota</taxon>
        <taxon>Actinomycetes</taxon>
        <taxon>Micromonosporales</taxon>
        <taxon>Micromonosporaceae</taxon>
        <taxon>Actinoplanes</taxon>
    </lineage>
</organism>
<keyword evidence="3" id="KW-1185">Reference proteome</keyword>
<evidence type="ECO:0000313" key="2">
    <source>
        <dbReference type="EMBL" id="WIM96945.1"/>
    </source>
</evidence>